<dbReference type="InterPro" id="IPR004107">
    <property type="entry name" value="Integrase_SAM-like_N"/>
</dbReference>
<accession>A0A401WA41</accession>
<keyword evidence="4" id="KW-0233">DNA recombination</keyword>
<keyword evidence="7" id="KW-1185">Reference proteome</keyword>
<dbReference type="GO" id="GO:0006310">
    <property type="term" value="P:DNA recombination"/>
    <property type="evidence" value="ECO:0007669"/>
    <property type="project" value="UniProtKB-KW"/>
</dbReference>
<dbReference type="EMBL" id="BHZD01000001">
    <property type="protein sequence ID" value="GCD46161.1"/>
    <property type="molecule type" value="Genomic_DNA"/>
</dbReference>
<reference evidence="6 7" key="1">
    <citation type="submission" date="2018-11" db="EMBL/GenBank/DDBJ databases">
        <title>Whole genome sequence of Streptomyces paromomycinus NBRC 15454(T).</title>
        <authorList>
            <person name="Komaki H."/>
            <person name="Tamura T."/>
        </authorList>
    </citation>
    <scope>NUCLEOTIDE SEQUENCE [LARGE SCALE GENOMIC DNA]</scope>
    <source>
        <strain evidence="6 7">NBRC 15454</strain>
    </source>
</reference>
<sequence>MARRATNNPRQIRSKSCGCALCLEEYPEPKRRPRRDCIGSWQARYRDPAGKQCARNFQKKAEAEDFLDEVRTSVRRRTYHDPKRGQIKLREWWEKWWEIRQKQGRVTTRNRILAVWRAHIEPKWGDYPLNSIETMDLQRWLTREVKGYDSQKKCKEILTALLRAAVLDGKRIPENPAAALTVTATRAQKHPDDLKPPTAAQYELIHAALPPYYQIILRDFANETGMRPGEYAGLRLHCFDEEEMIVHIKEIIVSDRGRLRRQAAPKTSAGFRTVPLTPRAAGAIAFMRKKWKPVRSRSPIGDGFDLHVEELIFRGPRGAVLNINNLSGRVWRAAIIQSGVAREVMDPETGRTDWWPELGLYRHDVTSRLHAHGVPEADAQAVLGHDRGGRVTWVYTHEREGAREHVRAALGGERGLRSVS</sequence>
<dbReference type="InterPro" id="IPR011010">
    <property type="entry name" value="DNA_brk_join_enz"/>
</dbReference>
<evidence type="ECO:0000313" key="6">
    <source>
        <dbReference type="EMBL" id="GCD46161.1"/>
    </source>
</evidence>
<dbReference type="GO" id="GO:0003677">
    <property type="term" value="F:DNA binding"/>
    <property type="evidence" value="ECO:0007669"/>
    <property type="project" value="UniProtKB-KW"/>
</dbReference>
<protein>
    <submittedName>
        <fullName evidence="6">TraSA:integrase fusion protein</fullName>
    </submittedName>
</protein>
<comment type="caution">
    <text evidence="6">The sequence shown here is derived from an EMBL/GenBank/DDBJ whole genome shotgun (WGS) entry which is preliminary data.</text>
</comment>
<dbReference type="PANTHER" id="PTHR30629">
    <property type="entry name" value="PROPHAGE INTEGRASE"/>
    <property type="match status" value="1"/>
</dbReference>
<dbReference type="InterPro" id="IPR002104">
    <property type="entry name" value="Integrase_catalytic"/>
</dbReference>
<evidence type="ECO:0000313" key="7">
    <source>
        <dbReference type="Proteomes" id="UP000286746"/>
    </source>
</evidence>
<dbReference type="InterPro" id="IPR050808">
    <property type="entry name" value="Phage_Integrase"/>
</dbReference>
<feature type="domain" description="Tyr recombinase" evidence="5">
    <location>
        <begin position="189"/>
        <end position="411"/>
    </location>
</feature>
<gene>
    <name evidence="6" type="ORF">GKJPGBOP_05908</name>
</gene>
<dbReference type="GO" id="GO:0015074">
    <property type="term" value="P:DNA integration"/>
    <property type="evidence" value="ECO:0007669"/>
    <property type="project" value="UniProtKB-KW"/>
</dbReference>
<evidence type="ECO:0000256" key="2">
    <source>
        <dbReference type="ARBA" id="ARBA00022908"/>
    </source>
</evidence>
<dbReference type="Gene3D" id="1.10.150.130">
    <property type="match status" value="1"/>
</dbReference>
<dbReference type="PROSITE" id="PS51898">
    <property type="entry name" value="TYR_RECOMBINASE"/>
    <property type="match status" value="1"/>
</dbReference>
<keyword evidence="3" id="KW-0238">DNA-binding</keyword>
<organism evidence="6 7">
    <name type="scientific">Streptomyces paromomycinus</name>
    <name type="common">Streptomyces rimosus subsp. paromomycinus</name>
    <dbReference type="NCBI Taxonomy" id="92743"/>
    <lineage>
        <taxon>Bacteria</taxon>
        <taxon>Bacillati</taxon>
        <taxon>Actinomycetota</taxon>
        <taxon>Actinomycetes</taxon>
        <taxon>Kitasatosporales</taxon>
        <taxon>Streptomycetaceae</taxon>
        <taxon>Streptomyces</taxon>
    </lineage>
</organism>
<evidence type="ECO:0000256" key="4">
    <source>
        <dbReference type="ARBA" id="ARBA00023172"/>
    </source>
</evidence>
<comment type="similarity">
    <text evidence="1">Belongs to the 'phage' integrase family.</text>
</comment>
<evidence type="ECO:0000256" key="3">
    <source>
        <dbReference type="ARBA" id="ARBA00023125"/>
    </source>
</evidence>
<evidence type="ECO:0000256" key="1">
    <source>
        <dbReference type="ARBA" id="ARBA00008857"/>
    </source>
</evidence>
<dbReference type="Gene3D" id="1.10.443.10">
    <property type="entry name" value="Intergrase catalytic core"/>
    <property type="match status" value="1"/>
</dbReference>
<dbReference type="InterPro" id="IPR013762">
    <property type="entry name" value="Integrase-like_cat_sf"/>
</dbReference>
<evidence type="ECO:0000259" key="5">
    <source>
        <dbReference type="PROSITE" id="PS51898"/>
    </source>
</evidence>
<proteinExistence type="inferred from homology"/>
<keyword evidence="2" id="KW-0229">DNA integration</keyword>
<dbReference type="SUPFAM" id="SSF56349">
    <property type="entry name" value="DNA breaking-rejoining enzymes"/>
    <property type="match status" value="1"/>
</dbReference>
<dbReference type="InterPro" id="IPR010998">
    <property type="entry name" value="Integrase_recombinase_N"/>
</dbReference>
<name>A0A401WA41_STREY</name>
<dbReference type="AlphaFoldDB" id="A0A401WA41"/>
<dbReference type="PANTHER" id="PTHR30629:SF2">
    <property type="entry name" value="PROPHAGE INTEGRASE INTS-RELATED"/>
    <property type="match status" value="1"/>
</dbReference>
<dbReference type="Pfam" id="PF14659">
    <property type="entry name" value="Phage_int_SAM_3"/>
    <property type="match status" value="1"/>
</dbReference>
<dbReference type="Proteomes" id="UP000286746">
    <property type="component" value="Unassembled WGS sequence"/>
</dbReference>